<dbReference type="PANTHER" id="PTHR43575:SF1">
    <property type="entry name" value="PROTEIN ABCI7, CHLOROPLASTIC"/>
    <property type="match status" value="1"/>
</dbReference>
<sequence length="433" mass="47344">MAQSSKMLQVKQDATEAFLADRAVPTGAAWANDARADALGRLREMGLPHGRDEYWKFTKPDSLVHADAPKAAVFQYDEAPLWADVESLKIVFVDGVFDADASDDFALEGLEIERLADVAGKDIHWVKDLYGVLETRGQDAVQRPLAAVNTALATDGVFIHVTGKVSKPVNLVYLHKSDTSDAILHHCIKLDEGAEMTLLETGPAAARFNKLLEVDVADTAKFNHVRVQGRDHERRAVTGCFARLGSESAFKSFTLTMNGVLTRNECVIELTGDDAIAHVAGACVGDGKDFHHDDTVFITHDAVNCESRQVFKKVLRNGATGVFQGKILVKKDAQKTDGYQISQSLLLDDDSQFLAKPELEIYADDVICSHGSTTGAIDEDAMFYLRSRGVPEAEATDLLVLAFLAEALEEIEDETLAEGILERLEGWLARRAS</sequence>
<dbReference type="SUPFAM" id="SSF101960">
    <property type="entry name" value="Stabilizer of iron transporter SufD"/>
    <property type="match status" value="1"/>
</dbReference>
<evidence type="ECO:0000259" key="3">
    <source>
        <dbReference type="Pfam" id="PF19295"/>
    </source>
</evidence>
<dbReference type="GO" id="GO:0016226">
    <property type="term" value="P:iron-sulfur cluster assembly"/>
    <property type="evidence" value="ECO:0007669"/>
    <property type="project" value="InterPro"/>
</dbReference>
<dbReference type="Pfam" id="PF19295">
    <property type="entry name" value="SufBD_N"/>
    <property type="match status" value="1"/>
</dbReference>
<dbReference type="NCBIfam" id="TIGR01981">
    <property type="entry name" value="sufD"/>
    <property type="match status" value="1"/>
</dbReference>
<dbReference type="InterPro" id="IPR000825">
    <property type="entry name" value="SUF_FeS_clus_asmbl_SufBD_core"/>
</dbReference>
<dbReference type="InterPro" id="IPR055346">
    <property type="entry name" value="Fe-S_cluster_assembly_SufBD"/>
</dbReference>
<dbReference type="InterPro" id="IPR037284">
    <property type="entry name" value="SUF_FeS_clus_asmbl_SufBD_sf"/>
</dbReference>
<protein>
    <submittedName>
        <fullName evidence="4">FeS cluster assembly protein SufD</fullName>
    </submittedName>
</protein>
<dbReference type="OrthoDB" id="9768262at2"/>
<evidence type="ECO:0000313" key="4">
    <source>
        <dbReference type="EMBL" id="SMX30998.1"/>
    </source>
</evidence>
<keyword evidence="5" id="KW-1185">Reference proteome</keyword>
<name>A0A238JJZ3_9RHOB</name>
<evidence type="ECO:0000313" key="5">
    <source>
        <dbReference type="Proteomes" id="UP000203464"/>
    </source>
</evidence>
<dbReference type="InterPro" id="IPR011542">
    <property type="entry name" value="SUF_FeS_clus_asmbl_SufD"/>
</dbReference>
<organism evidence="4 5">
    <name type="scientific">Octadecabacter ascidiaceicola</name>
    <dbReference type="NCBI Taxonomy" id="1655543"/>
    <lineage>
        <taxon>Bacteria</taxon>
        <taxon>Pseudomonadati</taxon>
        <taxon>Pseudomonadota</taxon>
        <taxon>Alphaproteobacteria</taxon>
        <taxon>Rhodobacterales</taxon>
        <taxon>Roseobacteraceae</taxon>
        <taxon>Octadecabacter</taxon>
    </lineage>
</organism>
<dbReference type="Proteomes" id="UP000203464">
    <property type="component" value="Unassembled WGS sequence"/>
</dbReference>
<reference evidence="5" key="1">
    <citation type="submission" date="2017-05" db="EMBL/GenBank/DDBJ databases">
        <authorList>
            <person name="Rodrigo-Torres L."/>
            <person name="Arahal R. D."/>
            <person name="Lucena T."/>
        </authorList>
    </citation>
    <scope>NUCLEOTIDE SEQUENCE [LARGE SCALE GENOMIC DNA]</scope>
    <source>
        <strain evidence="5">CECT 8868</strain>
    </source>
</reference>
<feature type="domain" description="SUF system FeS cluster assembly SufBD N-terminal" evidence="3">
    <location>
        <begin position="29"/>
        <end position="165"/>
    </location>
</feature>
<dbReference type="EMBL" id="FXYD01000001">
    <property type="protein sequence ID" value="SMX30998.1"/>
    <property type="molecule type" value="Genomic_DNA"/>
</dbReference>
<dbReference type="RefSeq" id="WP_093994643.1">
    <property type="nucleotide sequence ID" value="NZ_FXYD01000001.1"/>
</dbReference>
<accession>A0A238JJZ3</accession>
<feature type="domain" description="SUF system FeS cluster assembly SufBD core" evidence="2">
    <location>
        <begin position="180"/>
        <end position="403"/>
    </location>
</feature>
<dbReference type="Pfam" id="PF01458">
    <property type="entry name" value="SUFBD_core"/>
    <property type="match status" value="1"/>
</dbReference>
<evidence type="ECO:0000256" key="1">
    <source>
        <dbReference type="ARBA" id="ARBA00043967"/>
    </source>
</evidence>
<dbReference type="AlphaFoldDB" id="A0A238JJZ3"/>
<gene>
    <name evidence="4" type="primary">sufD</name>
    <name evidence="4" type="ORF">OCA8868_00137</name>
</gene>
<dbReference type="InterPro" id="IPR045595">
    <property type="entry name" value="SufBD_N"/>
</dbReference>
<comment type="similarity">
    <text evidence="1">Belongs to the iron-sulfur cluster assembly SufBD family.</text>
</comment>
<proteinExistence type="inferred from homology"/>
<evidence type="ECO:0000259" key="2">
    <source>
        <dbReference type="Pfam" id="PF01458"/>
    </source>
</evidence>
<dbReference type="PANTHER" id="PTHR43575">
    <property type="entry name" value="PROTEIN ABCI7, CHLOROPLASTIC"/>
    <property type="match status" value="1"/>
</dbReference>